<name>A0A7C3J523_9CREN</name>
<dbReference type="Gene3D" id="2.40.100.20">
    <property type="match status" value="1"/>
</dbReference>
<evidence type="ECO:0000259" key="1">
    <source>
        <dbReference type="Pfam" id="PF04126"/>
    </source>
</evidence>
<dbReference type="SUPFAM" id="SSF50891">
    <property type="entry name" value="Cyclophilin-like"/>
    <property type="match status" value="1"/>
</dbReference>
<evidence type="ECO:0000313" key="2">
    <source>
        <dbReference type="EMBL" id="HFK21243.1"/>
    </source>
</evidence>
<dbReference type="AlphaFoldDB" id="A0A7C3J523"/>
<gene>
    <name evidence="2" type="ORF">ENS19_08230</name>
</gene>
<proteinExistence type="predicted"/>
<dbReference type="InterPro" id="IPR029000">
    <property type="entry name" value="Cyclophilin-like_dom_sf"/>
</dbReference>
<protein>
    <recommendedName>
        <fullName evidence="1">Cyclophilin TM1367-like domain-containing protein</fullName>
    </recommendedName>
</protein>
<organism evidence="2">
    <name type="scientific">Candidatus Methanomethylicus mesodigestus</name>
    <dbReference type="NCBI Taxonomy" id="1867258"/>
    <lineage>
        <taxon>Archaea</taxon>
        <taxon>Thermoproteota</taxon>
        <taxon>Methanosuratincolia</taxon>
        <taxon>Candidatus Methanomethylicales</taxon>
        <taxon>Candidatus Methanomethylicaceae</taxon>
        <taxon>Candidatus Methanomethylicus</taxon>
    </lineage>
</organism>
<comment type="caution">
    <text evidence="2">The sequence shown here is derived from an EMBL/GenBank/DDBJ whole genome shotgun (WGS) entry which is preliminary data.</text>
</comment>
<dbReference type="Pfam" id="PF04126">
    <property type="entry name" value="Cyclophil_like"/>
    <property type="match status" value="1"/>
</dbReference>
<accession>A0A7C3J523</accession>
<reference evidence="2" key="1">
    <citation type="journal article" date="2020" name="mSystems">
        <title>Genome- and Community-Level Interaction Insights into Carbon Utilization and Element Cycling Functions of Hydrothermarchaeota in Hydrothermal Sediment.</title>
        <authorList>
            <person name="Zhou Z."/>
            <person name="Liu Y."/>
            <person name="Xu W."/>
            <person name="Pan J."/>
            <person name="Luo Z.H."/>
            <person name="Li M."/>
        </authorList>
    </citation>
    <scope>NUCLEOTIDE SEQUENCE [LARGE SCALE GENOMIC DNA]</scope>
    <source>
        <strain evidence="2">SpSt-468</strain>
    </source>
</reference>
<dbReference type="EMBL" id="DSTX01000013">
    <property type="protein sequence ID" value="HFK21243.1"/>
    <property type="molecule type" value="Genomic_DNA"/>
</dbReference>
<dbReference type="InterPro" id="IPR025658">
    <property type="entry name" value="Cyclophilin_TM1367"/>
</dbReference>
<feature type="domain" description="Cyclophilin TM1367-like" evidence="1">
    <location>
        <begin position="12"/>
        <end position="123"/>
    </location>
</feature>
<sequence>MPAAQNLEKYAISISFKDHLDAKGELVRVMAPRTVDAVVSALPFTSRTSLWKEEIYFVTPVQAGPEKPKQTVKKGDIAFWPPGNAFCIFYGESQPYSPVNVIGRVTSDIEQLRCVNKGEWVSVSLMD</sequence>